<feature type="chain" id="PRO_5045559126" evidence="1">
    <location>
        <begin position="24"/>
        <end position="127"/>
    </location>
</feature>
<evidence type="ECO:0000256" key="1">
    <source>
        <dbReference type="SAM" id="SignalP"/>
    </source>
</evidence>
<comment type="caution">
    <text evidence="2">The sequence shown here is derived from an EMBL/GenBank/DDBJ whole genome shotgun (WGS) entry which is preliminary data.</text>
</comment>
<feature type="signal peptide" evidence="1">
    <location>
        <begin position="1"/>
        <end position="23"/>
    </location>
</feature>
<evidence type="ECO:0000313" key="3">
    <source>
        <dbReference type="Proteomes" id="UP001365128"/>
    </source>
</evidence>
<reference evidence="2 3" key="1">
    <citation type="submission" date="2024-04" db="EMBL/GenBank/DDBJ databases">
        <title>Phyllosticta paracitricarpa is synonymous to the EU quarantine fungus P. citricarpa based on phylogenomic analyses.</title>
        <authorList>
            <consortium name="Lawrence Berkeley National Laboratory"/>
            <person name="Van Ingen-Buijs V.A."/>
            <person name="Van Westerhoven A.C."/>
            <person name="Haridas S."/>
            <person name="Skiadas P."/>
            <person name="Martin F."/>
            <person name="Groenewald J.Z."/>
            <person name="Crous P.W."/>
            <person name="Seidl M.F."/>
        </authorList>
    </citation>
    <scope>NUCLEOTIDE SEQUENCE [LARGE SCALE GENOMIC DNA]</scope>
    <source>
        <strain evidence="2 3">CBS 122670</strain>
    </source>
</reference>
<organism evidence="2 3">
    <name type="scientific">Phyllosticta citricarpa</name>
    <dbReference type="NCBI Taxonomy" id="55181"/>
    <lineage>
        <taxon>Eukaryota</taxon>
        <taxon>Fungi</taxon>
        <taxon>Dikarya</taxon>
        <taxon>Ascomycota</taxon>
        <taxon>Pezizomycotina</taxon>
        <taxon>Dothideomycetes</taxon>
        <taxon>Dothideomycetes incertae sedis</taxon>
        <taxon>Botryosphaeriales</taxon>
        <taxon>Phyllostictaceae</taxon>
        <taxon>Phyllosticta</taxon>
    </lineage>
</organism>
<proteinExistence type="predicted"/>
<gene>
    <name evidence="2" type="ORF">IWX46DRAFT_103166</name>
</gene>
<evidence type="ECO:0000313" key="2">
    <source>
        <dbReference type="EMBL" id="KAK7545555.1"/>
    </source>
</evidence>
<keyword evidence="3" id="KW-1185">Reference proteome</keyword>
<sequence>MMAEPLLSVRLLIVAALVTSVAAGCQETCNAAYSDCLMSCQSNPACINPCQRNTCKIDLVSGKGARTPVQCSKHLMLPVRRVLVPLLAITTSLADWTAPRPAKITFLSWRGWSDDTTEVERTRSFDV</sequence>
<dbReference type="EMBL" id="JBBPDW010000017">
    <property type="protein sequence ID" value="KAK7545555.1"/>
    <property type="molecule type" value="Genomic_DNA"/>
</dbReference>
<keyword evidence="1" id="KW-0732">Signal</keyword>
<dbReference type="Proteomes" id="UP001365128">
    <property type="component" value="Unassembled WGS sequence"/>
</dbReference>
<protein>
    <submittedName>
        <fullName evidence="2">Uncharacterized protein</fullName>
    </submittedName>
</protein>
<accession>A0ABR1MC08</accession>
<name>A0ABR1MC08_9PEZI</name>